<accession>A0A2I2G3E0</accession>
<dbReference type="AlphaFoldDB" id="A0A2I2G3E0"/>
<dbReference type="GeneID" id="36561240"/>
<dbReference type="InterPro" id="IPR045851">
    <property type="entry name" value="AMP-bd_C_sf"/>
</dbReference>
<dbReference type="Gene3D" id="3.40.50.12780">
    <property type="entry name" value="N-terminal domain of ligase-like"/>
    <property type="match status" value="1"/>
</dbReference>
<evidence type="ECO:0000313" key="4">
    <source>
        <dbReference type="Proteomes" id="UP000234275"/>
    </source>
</evidence>
<feature type="domain" description="AMP-dependent synthetase/ligase" evidence="2">
    <location>
        <begin position="74"/>
        <end position="390"/>
    </location>
</feature>
<evidence type="ECO:0000313" key="3">
    <source>
        <dbReference type="EMBL" id="PLB47392.1"/>
    </source>
</evidence>
<dbReference type="PANTHER" id="PTHR43201">
    <property type="entry name" value="ACYL-COA SYNTHETASE"/>
    <property type="match status" value="1"/>
</dbReference>
<evidence type="ECO:0000256" key="1">
    <source>
        <dbReference type="ARBA" id="ARBA00006432"/>
    </source>
</evidence>
<protein>
    <submittedName>
        <fullName evidence="3">Acetyl-CoA synthetase-like protein</fullName>
    </submittedName>
</protein>
<dbReference type="Proteomes" id="UP000234275">
    <property type="component" value="Unassembled WGS sequence"/>
</dbReference>
<dbReference type="RefSeq" id="XP_024702694.1">
    <property type="nucleotide sequence ID" value="XM_024853542.1"/>
</dbReference>
<dbReference type="VEuPathDB" id="FungiDB:P170DRAFT_478242"/>
<gene>
    <name evidence="3" type="ORF">P170DRAFT_478242</name>
</gene>
<dbReference type="GO" id="GO:0006631">
    <property type="term" value="P:fatty acid metabolic process"/>
    <property type="evidence" value="ECO:0007669"/>
    <property type="project" value="TreeGrafter"/>
</dbReference>
<dbReference type="CDD" id="cd04433">
    <property type="entry name" value="AFD_class_I"/>
    <property type="match status" value="1"/>
</dbReference>
<dbReference type="SUPFAM" id="SSF56801">
    <property type="entry name" value="Acetyl-CoA synthetase-like"/>
    <property type="match status" value="1"/>
</dbReference>
<dbReference type="Pfam" id="PF00501">
    <property type="entry name" value="AMP-binding"/>
    <property type="match status" value="1"/>
</dbReference>
<comment type="caution">
    <text evidence="3">The sequence shown here is derived from an EMBL/GenBank/DDBJ whole genome shotgun (WGS) entry which is preliminary data.</text>
</comment>
<dbReference type="InterPro" id="IPR020845">
    <property type="entry name" value="AMP-binding_CS"/>
</dbReference>
<evidence type="ECO:0000259" key="2">
    <source>
        <dbReference type="Pfam" id="PF00501"/>
    </source>
</evidence>
<keyword evidence="4" id="KW-1185">Reference proteome</keyword>
<dbReference type="InterPro" id="IPR042099">
    <property type="entry name" value="ANL_N_sf"/>
</dbReference>
<proteinExistence type="inferred from homology"/>
<dbReference type="EMBL" id="MSFO01000006">
    <property type="protein sequence ID" value="PLB47392.1"/>
    <property type="molecule type" value="Genomic_DNA"/>
</dbReference>
<name>A0A2I2G3E0_9EURO</name>
<dbReference type="STRING" id="1392250.A0A2I2G3E0"/>
<reference evidence="3 4" key="1">
    <citation type="submission" date="2016-12" db="EMBL/GenBank/DDBJ databases">
        <title>The genomes of Aspergillus section Nigri reveals drivers in fungal speciation.</title>
        <authorList>
            <consortium name="DOE Joint Genome Institute"/>
            <person name="Vesth T.C."/>
            <person name="Nybo J."/>
            <person name="Theobald S."/>
            <person name="Brandl J."/>
            <person name="Frisvad J.C."/>
            <person name="Nielsen K.F."/>
            <person name="Lyhne E.K."/>
            <person name="Kogle M.E."/>
            <person name="Kuo A."/>
            <person name="Riley R."/>
            <person name="Clum A."/>
            <person name="Nolan M."/>
            <person name="Lipzen A."/>
            <person name="Salamov A."/>
            <person name="Henrissat B."/>
            <person name="Wiebenga A."/>
            <person name="De Vries R.P."/>
            <person name="Grigoriev I.V."/>
            <person name="Mortensen U.H."/>
            <person name="Andersen M.R."/>
            <person name="Baker S.E."/>
        </authorList>
    </citation>
    <scope>NUCLEOTIDE SEQUENCE [LARGE SCALE GENOMIC DNA]</scope>
    <source>
        <strain evidence="3 4">IBT 23096</strain>
    </source>
</reference>
<dbReference type="OrthoDB" id="6614653at2759"/>
<organism evidence="3 4">
    <name type="scientific">Aspergillus steynii IBT 23096</name>
    <dbReference type="NCBI Taxonomy" id="1392250"/>
    <lineage>
        <taxon>Eukaryota</taxon>
        <taxon>Fungi</taxon>
        <taxon>Dikarya</taxon>
        <taxon>Ascomycota</taxon>
        <taxon>Pezizomycotina</taxon>
        <taxon>Eurotiomycetes</taxon>
        <taxon>Eurotiomycetidae</taxon>
        <taxon>Eurotiales</taxon>
        <taxon>Aspergillaceae</taxon>
        <taxon>Aspergillus</taxon>
        <taxon>Aspergillus subgen. Circumdati</taxon>
    </lineage>
</organism>
<dbReference type="InterPro" id="IPR000873">
    <property type="entry name" value="AMP-dep_synth/lig_dom"/>
</dbReference>
<comment type="similarity">
    <text evidence="1">Belongs to the ATP-dependent AMP-binding enzyme family.</text>
</comment>
<dbReference type="PROSITE" id="PS00455">
    <property type="entry name" value="AMP_BINDING"/>
    <property type="match status" value="1"/>
</dbReference>
<dbReference type="PANTHER" id="PTHR43201:SF8">
    <property type="entry name" value="ACYL-COA SYNTHETASE FAMILY MEMBER 3"/>
    <property type="match status" value="1"/>
</dbReference>
<dbReference type="GO" id="GO:0031956">
    <property type="term" value="F:medium-chain fatty acid-CoA ligase activity"/>
    <property type="evidence" value="ECO:0007669"/>
    <property type="project" value="TreeGrafter"/>
</dbReference>
<dbReference type="Gene3D" id="3.30.300.30">
    <property type="match status" value="1"/>
</dbReference>
<sequence>MVNLTTLKLPNEVMFKRLVWLLENDPEPVIFDPRDGVQAGYPQLLADIRETRKAIYQSLPEGLFDDQGRISKDKPCVGVLTPTSYDFVVASLAILAVGGAIVPLGLRLLPQEAGELLQRCSASGILTSSKYEELAQGFQEHGSPKGQTLPIMPISIHHGLHSRSKDLNIRAEIDPEMTIPEDTYSAILFTSGTSGPPKGVVHVRRLFNNNPLLQTEPITSLCYQPPHWISGFLLLLSRPLAGHRLVMSSGGCAELWEALRQGGIHGFWAVPTTWEKMKTHYEEVLKFLPPEETEEYLRGMQEVNTFRVTGAFATEQVRKFWRDVFGRPLECGFSSTELAGHGCTYLPGPDEELGIERCIGESQPNVSIKLTEGDSGELLVKAKGIFSHYLDNPEATEAAFDEEGYFRTGDSARLVGSNVVLDGRFKTDYIRTKGHRITIFEVESEIMKLPYVSEGYILGAPDRDGDRLAALIRFDPTALKTGSVPDLRQLRVDLHKNLYAFQLPVALRHLRDGEDVPRTDTGKLVRRHTVQQYFAPNEDFTYGSDVEVCEWNEPVADGVKAWDWGGTPY</sequence>